<dbReference type="EMBL" id="JBBCAQ010000010">
    <property type="protein sequence ID" value="KAK7601309.1"/>
    <property type="molecule type" value="Genomic_DNA"/>
</dbReference>
<evidence type="ECO:0000313" key="2">
    <source>
        <dbReference type="EMBL" id="KAK7601309.1"/>
    </source>
</evidence>
<comment type="caution">
    <text evidence="2">The sequence shown here is derived from an EMBL/GenBank/DDBJ whole genome shotgun (WGS) entry which is preliminary data.</text>
</comment>
<feature type="compositionally biased region" description="Basic and acidic residues" evidence="1">
    <location>
        <begin position="1"/>
        <end position="18"/>
    </location>
</feature>
<keyword evidence="3" id="KW-1185">Reference proteome</keyword>
<dbReference type="AlphaFoldDB" id="A0AAN9Y7H0"/>
<evidence type="ECO:0000313" key="3">
    <source>
        <dbReference type="Proteomes" id="UP001367676"/>
    </source>
</evidence>
<accession>A0AAN9Y7H0</accession>
<sequence>MQKHSERVRRPSPEHLEPIESTSMVKRKKEVSTIVKVEFESIKVPEIFRRAVSAPNVGYNIDFVTQHFRYGAGVENYAHEGEAVDVLICWNDLEKWM</sequence>
<evidence type="ECO:0000256" key="1">
    <source>
        <dbReference type="SAM" id="MobiDB-lite"/>
    </source>
</evidence>
<protein>
    <submittedName>
        <fullName evidence="2">Uncharacterized protein</fullName>
    </submittedName>
</protein>
<gene>
    <name evidence="2" type="ORF">V9T40_008750</name>
</gene>
<feature type="region of interest" description="Disordered" evidence="1">
    <location>
        <begin position="1"/>
        <end position="23"/>
    </location>
</feature>
<dbReference type="Proteomes" id="UP001367676">
    <property type="component" value="Unassembled WGS sequence"/>
</dbReference>
<organism evidence="2 3">
    <name type="scientific">Parthenolecanium corni</name>
    <dbReference type="NCBI Taxonomy" id="536013"/>
    <lineage>
        <taxon>Eukaryota</taxon>
        <taxon>Metazoa</taxon>
        <taxon>Ecdysozoa</taxon>
        <taxon>Arthropoda</taxon>
        <taxon>Hexapoda</taxon>
        <taxon>Insecta</taxon>
        <taxon>Pterygota</taxon>
        <taxon>Neoptera</taxon>
        <taxon>Paraneoptera</taxon>
        <taxon>Hemiptera</taxon>
        <taxon>Sternorrhyncha</taxon>
        <taxon>Coccoidea</taxon>
        <taxon>Coccidae</taxon>
        <taxon>Parthenolecanium</taxon>
    </lineage>
</organism>
<proteinExistence type="predicted"/>
<reference evidence="2 3" key="1">
    <citation type="submission" date="2024-03" db="EMBL/GenBank/DDBJ databases">
        <title>Adaptation during the transition from Ophiocordyceps entomopathogen to insect associate is accompanied by gene loss and intensified selection.</title>
        <authorList>
            <person name="Ward C.M."/>
            <person name="Onetto C.A."/>
            <person name="Borneman A.R."/>
        </authorList>
    </citation>
    <scope>NUCLEOTIDE SEQUENCE [LARGE SCALE GENOMIC DNA]</scope>
    <source>
        <strain evidence="2">AWRI1</strain>
        <tissue evidence="2">Single Adult Female</tissue>
    </source>
</reference>
<name>A0AAN9Y7H0_9HEMI</name>